<dbReference type="PANTHER" id="PTHR45526">
    <property type="entry name" value="TRANSCRIPTIONAL REGULATORY PROTEIN DPIA"/>
    <property type="match status" value="1"/>
</dbReference>
<dbReference type="SMART" id="SM00448">
    <property type="entry name" value="REC"/>
    <property type="match status" value="1"/>
</dbReference>
<reference evidence="4 5" key="1">
    <citation type="submission" date="2014-12" db="EMBL/GenBank/DDBJ databases">
        <title>Genome sequencing of Chryseobacterium taiwanense TPW19.</title>
        <authorList>
            <person name="Tan P.W."/>
            <person name="Chan K.-G."/>
        </authorList>
    </citation>
    <scope>NUCLEOTIDE SEQUENCE [LARGE SCALE GENOMIC DNA]</scope>
    <source>
        <strain evidence="4 5">TPW19</strain>
    </source>
</reference>
<dbReference type="InterPro" id="IPR011006">
    <property type="entry name" value="CheY-like_superfamily"/>
</dbReference>
<keyword evidence="1" id="KW-0597">Phosphoprotein</keyword>
<dbReference type="SMART" id="SM00850">
    <property type="entry name" value="LytTR"/>
    <property type="match status" value="1"/>
</dbReference>
<organism evidence="4 5">
    <name type="scientific">Chryseobacterium taiwanense</name>
    <dbReference type="NCBI Taxonomy" id="363331"/>
    <lineage>
        <taxon>Bacteria</taxon>
        <taxon>Pseudomonadati</taxon>
        <taxon>Bacteroidota</taxon>
        <taxon>Flavobacteriia</taxon>
        <taxon>Flavobacteriales</taxon>
        <taxon>Weeksellaceae</taxon>
        <taxon>Chryseobacterium group</taxon>
        <taxon>Chryseobacterium</taxon>
    </lineage>
</organism>
<dbReference type="Pfam" id="PF00072">
    <property type="entry name" value="Response_reg"/>
    <property type="match status" value="1"/>
</dbReference>
<dbReference type="InterPro" id="IPR051271">
    <property type="entry name" value="2C-system_Tx_regulators"/>
</dbReference>
<evidence type="ECO:0008006" key="6">
    <source>
        <dbReference type="Google" id="ProtNLM"/>
    </source>
</evidence>
<name>A0A0B4DGD4_9FLAO</name>
<evidence type="ECO:0000256" key="1">
    <source>
        <dbReference type="PROSITE-ProRule" id="PRU00169"/>
    </source>
</evidence>
<proteinExistence type="predicted"/>
<dbReference type="EMBL" id="JWTA01000005">
    <property type="protein sequence ID" value="KIC63490.1"/>
    <property type="molecule type" value="Genomic_DNA"/>
</dbReference>
<evidence type="ECO:0000313" key="4">
    <source>
        <dbReference type="EMBL" id="KIC63490.1"/>
    </source>
</evidence>
<evidence type="ECO:0000313" key="5">
    <source>
        <dbReference type="Proteomes" id="UP000031167"/>
    </source>
</evidence>
<sequence>MNCIIVDDEELAHNVIEEYISRIPFLNLVKNCYDIQETIQVLQNNSVDLIFLDINLPNITGIEFLKSFNKLPNVIITTAYDDCAVMGFEMDVIDYLLKPFSFERFLKAVYKSYNLQNNTKILQEKSNQNLFNDSFIFVRSNNEDVKLNLSEIIRINALKDYIIIFTETRKLIIHQTMKSISEKIDSENFIRVHNSHIISLRHLQSVGKNTIMIGNERIPVSEKYKAYLSKTIEKYK</sequence>
<dbReference type="OrthoDB" id="2168082at2"/>
<feature type="domain" description="Response regulatory" evidence="2">
    <location>
        <begin position="2"/>
        <end position="113"/>
    </location>
</feature>
<dbReference type="GO" id="GO:0003677">
    <property type="term" value="F:DNA binding"/>
    <property type="evidence" value="ECO:0007669"/>
    <property type="project" value="InterPro"/>
</dbReference>
<dbReference type="PROSITE" id="PS50110">
    <property type="entry name" value="RESPONSE_REGULATORY"/>
    <property type="match status" value="1"/>
</dbReference>
<dbReference type="Gene3D" id="3.40.50.2300">
    <property type="match status" value="1"/>
</dbReference>
<evidence type="ECO:0000259" key="3">
    <source>
        <dbReference type="PROSITE" id="PS50930"/>
    </source>
</evidence>
<comment type="caution">
    <text evidence="4">The sequence shown here is derived from an EMBL/GenBank/DDBJ whole genome shotgun (WGS) entry which is preliminary data.</text>
</comment>
<dbReference type="STRING" id="363331.RM51_07405"/>
<feature type="domain" description="HTH LytTR-type" evidence="3">
    <location>
        <begin position="136"/>
        <end position="234"/>
    </location>
</feature>
<dbReference type="RefSeq" id="WP_039366993.1">
    <property type="nucleotide sequence ID" value="NZ_JWTA01000005.1"/>
</dbReference>
<dbReference type="InterPro" id="IPR001789">
    <property type="entry name" value="Sig_transdc_resp-reg_receiver"/>
</dbReference>
<protein>
    <recommendedName>
        <fullName evidence="6">LytTR family transcriptional regulator</fullName>
    </recommendedName>
</protein>
<dbReference type="Proteomes" id="UP000031167">
    <property type="component" value="Unassembled WGS sequence"/>
</dbReference>
<keyword evidence="5" id="KW-1185">Reference proteome</keyword>
<dbReference type="SUPFAM" id="SSF52172">
    <property type="entry name" value="CheY-like"/>
    <property type="match status" value="1"/>
</dbReference>
<feature type="modified residue" description="4-aspartylphosphate" evidence="1">
    <location>
        <position position="53"/>
    </location>
</feature>
<dbReference type="PROSITE" id="PS50930">
    <property type="entry name" value="HTH_LYTTR"/>
    <property type="match status" value="1"/>
</dbReference>
<evidence type="ECO:0000259" key="2">
    <source>
        <dbReference type="PROSITE" id="PS50110"/>
    </source>
</evidence>
<dbReference type="PANTHER" id="PTHR45526:SF1">
    <property type="entry name" value="TRANSCRIPTIONAL REGULATORY PROTEIN DCUR-RELATED"/>
    <property type="match status" value="1"/>
</dbReference>
<dbReference type="Pfam" id="PF04397">
    <property type="entry name" value="LytTR"/>
    <property type="match status" value="1"/>
</dbReference>
<dbReference type="InterPro" id="IPR007492">
    <property type="entry name" value="LytTR_DNA-bd_dom"/>
</dbReference>
<dbReference type="Gene3D" id="2.40.50.1020">
    <property type="entry name" value="LytTr DNA-binding domain"/>
    <property type="match status" value="1"/>
</dbReference>
<dbReference type="GO" id="GO:0000156">
    <property type="term" value="F:phosphorelay response regulator activity"/>
    <property type="evidence" value="ECO:0007669"/>
    <property type="project" value="TreeGrafter"/>
</dbReference>
<dbReference type="AlphaFoldDB" id="A0A0B4DGD4"/>
<accession>A0A0B4DGD4</accession>
<gene>
    <name evidence="4" type="ORF">RM51_07405</name>
</gene>